<dbReference type="CDD" id="cd18793">
    <property type="entry name" value="SF2_C_SNF"/>
    <property type="match status" value="1"/>
</dbReference>
<evidence type="ECO:0000259" key="2">
    <source>
        <dbReference type="PROSITE" id="PS51194"/>
    </source>
</evidence>
<comment type="caution">
    <text evidence="3">The sequence shown here is derived from an EMBL/GenBank/DDBJ whole genome shotgun (WGS) entry which is preliminary data.</text>
</comment>
<name>A0A086LQ54_TOXGO</name>
<dbReference type="InterPro" id="IPR049730">
    <property type="entry name" value="SNF2/RAD54-like_C"/>
</dbReference>
<keyword evidence="1" id="KW-0378">Hydrolase</keyword>
<sequence>MAEYMHLRGYKYARLDGSVGLTERKERMEEFNNAEVDTMIFMLSTRAGGLGLNLQAADTVVLFDSDFNPHQDLQAMCRAHRLGQTKQVKVFRLVTISGVEEIILEKANRKLNIDQM</sequence>
<dbReference type="Pfam" id="PF00271">
    <property type="entry name" value="Helicase_C"/>
    <property type="match status" value="1"/>
</dbReference>
<dbReference type="VEuPathDB" id="ToxoDB:TGRUB_432730"/>
<dbReference type="SUPFAM" id="SSF52540">
    <property type="entry name" value="P-loop containing nucleoside triphosphate hydrolases"/>
    <property type="match status" value="1"/>
</dbReference>
<evidence type="ECO:0000256" key="1">
    <source>
        <dbReference type="ARBA" id="ARBA00022801"/>
    </source>
</evidence>
<organism evidence="3 4">
    <name type="scientific">Toxoplasma gondii RUB</name>
    <dbReference type="NCBI Taxonomy" id="935652"/>
    <lineage>
        <taxon>Eukaryota</taxon>
        <taxon>Sar</taxon>
        <taxon>Alveolata</taxon>
        <taxon>Apicomplexa</taxon>
        <taxon>Conoidasida</taxon>
        <taxon>Coccidia</taxon>
        <taxon>Eucoccidiorida</taxon>
        <taxon>Eimeriorina</taxon>
        <taxon>Sarcocystidae</taxon>
        <taxon>Toxoplasma</taxon>
    </lineage>
</organism>
<dbReference type="InterPro" id="IPR027417">
    <property type="entry name" value="P-loop_NTPase"/>
</dbReference>
<dbReference type="AlphaFoldDB" id="A0A086LQ54"/>
<dbReference type="Proteomes" id="UP000028834">
    <property type="component" value="Unassembled WGS sequence"/>
</dbReference>
<feature type="domain" description="Helicase C-terminal" evidence="2">
    <location>
        <begin position="1"/>
        <end position="116"/>
    </location>
</feature>
<dbReference type="GO" id="GO:0016787">
    <property type="term" value="F:hydrolase activity"/>
    <property type="evidence" value="ECO:0007669"/>
    <property type="project" value="UniProtKB-KW"/>
</dbReference>
<accession>A0A086LQ54</accession>
<dbReference type="PROSITE" id="PS51194">
    <property type="entry name" value="HELICASE_CTER"/>
    <property type="match status" value="1"/>
</dbReference>
<dbReference type="PANTHER" id="PTHR10799">
    <property type="entry name" value="SNF2/RAD54 HELICASE FAMILY"/>
    <property type="match status" value="1"/>
</dbReference>
<reference evidence="3 4" key="1">
    <citation type="submission" date="2014-05" db="EMBL/GenBank/DDBJ databases">
        <authorList>
            <person name="Sibley D."/>
            <person name="Venepally P."/>
            <person name="Karamycheva S."/>
            <person name="Hadjithomas M."/>
            <person name="Khan A."/>
            <person name="Brunk B."/>
            <person name="Roos D."/>
            <person name="Caler E."/>
            <person name="Lorenzi H."/>
        </authorList>
    </citation>
    <scope>NUCLEOTIDE SEQUENCE [LARGE SCALE GENOMIC DNA]</scope>
    <source>
        <strain evidence="3 4">RUB</strain>
    </source>
</reference>
<proteinExistence type="predicted"/>
<evidence type="ECO:0000313" key="3">
    <source>
        <dbReference type="EMBL" id="KFG58772.1"/>
    </source>
</evidence>
<evidence type="ECO:0000313" key="4">
    <source>
        <dbReference type="Proteomes" id="UP000028834"/>
    </source>
</evidence>
<dbReference type="Gene3D" id="3.40.50.300">
    <property type="entry name" value="P-loop containing nucleotide triphosphate hydrolases"/>
    <property type="match status" value="1"/>
</dbReference>
<dbReference type="SMART" id="SM00490">
    <property type="entry name" value="HELICc"/>
    <property type="match status" value="1"/>
</dbReference>
<gene>
    <name evidence="3" type="ORF">TGRUB_432730</name>
</gene>
<dbReference type="InterPro" id="IPR001650">
    <property type="entry name" value="Helicase_C-like"/>
</dbReference>
<protein>
    <submittedName>
        <fullName evidence="3">SWI2/SNF2 containing protein</fullName>
    </submittedName>
</protein>
<dbReference type="EMBL" id="AFYV02002407">
    <property type="protein sequence ID" value="KFG58772.1"/>
    <property type="molecule type" value="Genomic_DNA"/>
</dbReference>
<feature type="non-terminal residue" evidence="3">
    <location>
        <position position="116"/>
    </location>
</feature>